<gene>
    <name evidence="1" type="ORF">OIU77_027009</name>
</gene>
<proteinExistence type="predicted"/>
<protein>
    <submittedName>
        <fullName evidence="1">Uncharacterized protein</fullName>
    </submittedName>
</protein>
<accession>A0ABQ9BS07</accession>
<organism evidence="1 2">
    <name type="scientific">Salix suchowensis</name>
    <dbReference type="NCBI Taxonomy" id="1278906"/>
    <lineage>
        <taxon>Eukaryota</taxon>
        <taxon>Viridiplantae</taxon>
        <taxon>Streptophyta</taxon>
        <taxon>Embryophyta</taxon>
        <taxon>Tracheophyta</taxon>
        <taxon>Spermatophyta</taxon>
        <taxon>Magnoliopsida</taxon>
        <taxon>eudicotyledons</taxon>
        <taxon>Gunneridae</taxon>
        <taxon>Pentapetalae</taxon>
        <taxon>rosids</taxon>
        <taxon>fabids</taxon>
        <taxon>Malpighiales</taxon>
        <taxon>Salicaceae</taxon>
        <taxon>Saliceae</taxon>
        <taxon>Salix</taxon>
    </lineage>
</organism>
<evidence type="ECO:0000313" key="1">
    <source>
        <dbReference type="EMBL" id="KAJ6388565.1"/>
    </source>
</evidence>
<dbReference type="Proteomes" id="UP001141253">
    <property type="component" value="Chromosome 3"/>
</dbReference>
<keyword evidence="2" id="KW-1185">Reference proteome</keyword>
<evidence type="ECO:0000313" key="2">
    <source>
        <dbReference type="Proteomes" id="UP001141253"/>
    </source>
</evidence>
<name>A0ABQ9BS07_9ROSI</name>
<comment type="caution">
    <text evidence="1">The sequence shown here is derived from an EMBL/GenBank/DDBJ whole genome shotgun (WGS) entry which is preliminary data.</text>
</comment>
<dbReference type="EMBL" id="JAPFFI010000007">
    <property type="protein sequence ID" value="KAJ6388565.1"/>
    <property type="molecule type" value="Genomic_DNA"/>
</dbReference>
<sequence length="95" mass="11203">MHLYLPPRFMRCHKFHLHLSAKSCSLHLWMNLTPPGPTCLLLHPQYTRKHLVLFYFNPRNLIATLASTQQLSGYWRNGNTGIFMQQKPYISHPED</sequence>
<reference evidence="1" key="2">
    <citation type="journal article" date="2023" name="Int. J. Mol. Sci.">
        <title>De Novo Assembly and Annotation of 11 Diverse Shrub Willow (Salix) Genomes Reveals Novel Gene Organization in Sex-Linked Regions.</title>
        <authorList>
            <person name="Hyden B."/>
            <person name="Feng K."/>
            <person name="Yates T.B."/>
            <person name="Jawdy S."/>
            <person name="Cereghino C."/>
            <person name="Smart L.B."/>
            <person name="Muchero W."/>
        </authorList>
    </citation>
    <scope>NUCLEOTIDE SEQUENCE</scope>
    <source>
        <tissue evidence="1">Shoot tip</tissue>
    </source>
</reference>
<reference evidence="1" key="1">
    <citation type="submission" date="2022-10" db="EMBL/GenBank/DDBJ databases">
        <authorList>
            <person name="Hyden B.L."/>
            <person name="Feng K."/>
            <person name="Yates T."/>
            <person name="Jawdy S."/>
            <person name="Smart L.B."/>
            <person name="Muchero W."/>
        </authorList>
    </citation>
    <scope>NUCLEOTIDE SEQUENCE</scope>
    <source>
        <tissue evidence="1">Shoot tip</tissue>
    </source>
</reference>